<protein>
    <submittedName>
        <fullName evidence="2">Uncharacterized protein</fullName>
    </submittedName>
</protein>
<evidence type="ECO:0000256" key="1">
    <source>
        <dbReference type="SAM" id="Phobius"/>
    </source>
</evidence>
<comment type="caution">
    <text evidence="2">The sequence shown here is derived from an EMBL/GenBank/DDBJ whole genome shotgun (WGS) entry which is preliminary data.</text>
</comment>
<name>A0A8X7MJR0_9BASI</name>
<evidence type="ECO:0000313" key="3">
    <source>
        <dbReference type="Proteomes" id="UP000077684"/>
    </source>
</evidence>
<organism evidence="2 3">
    <name type="scientific">Tilletia controversa</name>
    <name type="common">dwarf bunt fungus</name>
    <dbReference type="NCBI Taxonomy" id="13291"/>
    <lineage>
        <taxon>Eukaryota</taxon>
        <taxon>Fungi</taxon>
        <taxon>Dikarya</taxon>
        <taxon>Basidiomycota</taxon>
        <taxon>Ustilaginomycotina</taxon>
        <taxon>Exobasidiomycetes</taxon>
        <taxon>Tilletiales</taxon>
        <taxon>Tilletiaceae</taxon>
        <taxon>Tilletia</taxon>
    </lineage>
</organism>
<feature type="transmembrane region" description="Helical" evidence="1">
    <location>
        <begin position="140"/>
        <end position="161"/>
    </location>
</feature>
<keyword evidence="3" id="KW-1185">Reference proteome</keyword>
<dbReference type="AlphaFoldDB" id="A0A8X7MJR0"/>
<feature type="transmembrane region" description="Helical" evidence="1">
    <location>
        <begin position="106"/>
        <end position="128"/>
    </location>
</feature>
<dbReference type="EMBL" id="LWDE02002339">
    <property type="protein sequence ID" value="KAE8237919.1"/>
    <property type="molecule type" value="Genomic_DNA"/>
</dbReference>
<keyword evidence="1" id="KW-1133">Transmembrane helix</keyword>
<sequence>MDLYARFDLPPPPPPTFLSRDLSASRARFPELQTAAELRDFLHVMTVWHYPTWILITFRLTVAFICIHLVTSFTMIIKRVSGRASWVLRLGQGDKRSLIVPHAQNCWTVCYMVYSSLVLTCLCVALIAMRSQQAVHHAPLWVVCMSIPIASGAWLQLWGVVIAAVPKRLTGALISHRMPARVLNAVCFSFLPLAFTIILVPTAISDYHWQRVLVKDWPDFQHRYQDETELSREMLVDAQEIWNHLLRSSLMLSSACIALFCFGVVLASLYVSIVWRTVRSLREFLAAQEAIQRRLKNAGSTRTRRMDPLPVRPLSMKPVDRNLDAKEEETVKGMAASSYSADTADSDPNHLYVESSTGPREVVPLPIWQPEDPAETTTSMGHRHAENVLNYFIVQCGKFWTSNGVSAPRYVPLG</sequence>
<dbReference type="Proteomes" id="UP000077684">
    <property type="component" value="Unassembled WGS sequence"/>
</dbReference>
<feature type="transmembrane region" description="Helical" evidence="1">
    <location>
        <begin position="182"/>
        <end position="204"/>
    </location>
</feature>
<evidence type="ECO:0000313" key="2">
    <source>
        <dbReference type="EMBL" id="KAE8237919.1"/>
    </source>
</evidence>
<feature type="transmembrane region" description="Helical" evidence="1">
    <location>
        <begin position="250"/>
        <end position="275"/>
    </location>
</feature>
<keyword evidence="1" id="KW-0812">Transmembrane</keyword>
<reference evidence="2" key="2">
    <citation type="journal article" date="2019" name="IMA Fungus">
        <title>Genome sequencing and comparison of five Tilletia species to identify candidate genes for the detection of regulated species infecting wheat.</title>
        <authorList>
            <person name="Nguyen H.D.T."/>
            <person name="Sultana T."/>
            <person name="Kesanakurti P."/>
            <person name="Hambleton S."/>
        </authorList>
    </citation>
    <scope>NUCLEOTIDE SEQUENCE</scope>
    <source>
        <strain evidence="2">DAOMC 236426</strain>
    </source>
</reference>
<reference evidence="2" key="1">
    <citation type="submission" date="2016-04" db="EMBL/GenBank/DDBJ databases">
        <authorList>
            <person name="Nguyen H.D."/>
            <person name="Samba Siva P."/>
            <person name="Cullis J."/>
            <person name="Levesque C.A."/>
            <person name="Hambleton S."/>
        </authorList>
    </citation>
    <scope>NUCLEOTIDE SEQUENCE</scope>
    <source>
        <strain evidence="2">DAOMC 236426</strain>
    </source>
</reference>
<proteinExistence type="predicted"/>
<feature type="transmembrane region" description="Helical" evidence="1">
    <location>
        <begin position="53"/>
        <end position="77"/>
    </location>
</feature>
<accession>A0A8X7MJR0</accession>
<keyword evidence="1" id="KW-0472">Membrane</keyword>
<gene>
    <name evidence="2" type="ORF">A4X06_0g9060</name>
</gene>